<protein>
    <submittedName>
        <fullName evidence="2">Uncharacterized protein</fullName>
    </submittedName>
</protein>
<feature type="region of interest" description="Disordered" evidence="1">
    <location>
        <begin position="122"/>
        <end position="147"/>
    </location>
</feature>
<dbReference type="AlphaFoldDB" id="A0A0H3ABM4"/>
<accession>A0A0H3ABM4</accession>
<reference evidence="3" key="1">
    <citation type="journal article" date="2009" name="Environ. Microbiol.">
        <title>Contribution of mobile genetic elements to Desulfovibrio vulgaris genome plasticity.</title>
        <authorList>
            <person name="Walker C.B."/>
            <person name="Stolyar S."/>
            <person name="Chivian D."/>
            <person name="Pinel N."/>
            <person name="Gabster J.A."/>
            <person name="Dehal P.S."/>
            <person name="He Z."/>
            <person name="Yang Z.K."/>
            <person name="Yen H.C."/>
            <person name="Zhou J."/>
            <person name="Wall J.D."/>
            <person name="Hazen T.C."/>
            <person name="Arkin A.P."/>
            <person name="Stahl D.A."/>
        </authorList>
    </citation>
    <scope>NUCLEOTIDE SEQUENCE [LARGE SCALE GENOMIC DNA]</scope>
    <source>
        <strain evidence="3">DP4</strain>
    </source>
</reference>
<dbReference type="EMBL" id="CP000527">
    <property type="protein sequence ID" value="ABM29746.1"/>
    <property type="molecule type" value="Genomic_DNA"/>
</dbReference>
<dbReference type="Proteomes" id="UP000009173">
    <property type="component" value="Chromosome"/>
</dbReference>
<dbReference type="KEGG" id="dvl:Dvul_2735"/>
<organism evidence="2 3">
    <name type="scientific">Nitratidesulfovibrio vulgaris (strain DP4)</name>
    <name type="common">Desulfovibrio vulgaris</name>
    <dbReference type="NCBI Taxonomy" id="391774"/>
    <lineage>
        <taxon>Bacteria</taxon>
        <taxon>Pseudomonadati</taxon>
        <taxon>Thermodesulfobacteriota</taxon>
        <taxon>Desulfovibrionia</taxon>
        <taxon>Desulfovibrionales</taxon>
        <taxon>Desulfovibrionaceae</taxon>
        <taxon>Nitratidesulfovibrio</taxon>
    </lineage>
</organism>
<evidence type="ECO:0000256" key="1">
    <source>
        <dbReference type="SAM" id="MobiDB-lite"/>
    </source>
</evidence>
<name>A0A0H3ABM4_NITV4</name>
<proteinExistence type="predicted"/>
<gene>
    <name evidence="2" type="ordered locus">Dvul_2735</name>
</gene>
<feature type="compositionally biased region" description="Polar residues" evidence="1">
    <location>
        <begin position="90"/>
        <end position="102"/>
    </location>
</feature>
<evidence type="ECO:0000313" key="2">
    <source>
        <dbReference type="EMBL" id="ABM29746.1"/>
    </source>
</evidence>
<dbReference type="HOGENOM" id="CLU_1270631_0_0_7"/>
<sequence>MSYCRIVRAIRRFCLDCQGGAAREVRICTDLDCALRVWRMAGARVGELAMDASDARPPGHDALSASCGVAALPSPRDTMQATMPEDVPQTPCTPTGPLQTGGTEDMAAGKASFRCASPVDGAASPSLDRNGDRSGFPAECVPPGNEGEAVPPLRAIRRFCLHCCGFRDAVRGCDARETCALWSYRFGVQPETYRRVRSRFSGPRTLVLPGFSVGRRT</sequence>
<feature type="region of interest" description="Disordered" evidence="1">
    <location>
        <begin position="82"/>
        <end position="105"/>
    </location>
</feature>
<evidence type="ECO:0000313" key="3">
    <source>
        <dbReference type="Proteomes" id="UP000009173"/>
    </source>
</evidence>
<dbReference type="RefSeq" id="WP_011793048.1">
    <property type="nucleotide sequence ID" value="NC_008751.1"/>
</dbReference>